<dbReference type="Gene3D" id="1.25.40.420">
    <property type="match status" value="1"/>
</dbReference>
<dbReference type="SUPFAM" id="SSF54695">
    <property type="entry name" value="POZ domain"/>
    <property type="match status" value="1"/>
</dbReference>
<dbReference type="Proteomes" id="UP000507470">
    <property type="component" value="Unassembled WGS sequence"/>
</dbReference>
<gene>
    <name evidence="5" type="ORF">MCOR_35907</name>
</gene>
<dbReference type="InterPro" id="IPR011333">
    <property type="entry name" value="SKP1/BTB/POZ_sf"/>
</dbReference>
<evidence type="ECO:0000256" key="2">
    <source>
        <dbReference type="ARBA" id="ARBA00022737"/>
    </source>
</evidence>
<accession>A0A6J8D2J3</accession>
<dbReference type="OrthoDB" id="6056451at2759"/>
<evidence type="ECO:0000313" key="6">
    <source>
        <dbReference type="Proteomes" id="UP000507470"/>
    </source>
</evidence>
<evidence type="ECO:0000313" key="5">
    <source>
        <dbReference type="EMBL" id="CAC5401867.1"/>
    </source>
</evidence>
<evidence type="ECO:0000256" key="1">
    <source>
        <dbReference type="ARBA" id="ARBA00022441"/>
    </source>
</evidence>
<dbReference type="InterPro" id="IPR000210">
    <property type="entry name" value="BTB/POZ_dom"/>
</dbReference>
<keyword evidence="2" id="KW-0677">Repeat</keyword>
<dbReference type="AlphaFoldDB" id="A0A6J8D2J3"/>
<feature type="region of interest" description="Disordered" evidence="3">
    <location>
        <begin position="645"/>
        <end position="670"/>
    </location>
</feature>
<dbReference type="PANTHER" id="PTHR24412">
    <property type="entry name" value="KELCH PROTEIN"/>
    <property type="match status" value="1"/>
</dbReference>
<evidence type="ECO:0000256" key="3">
    <source>
        <dbReference type="SAM" id="MobiDB-lite"/>
    </source>
</evidence>
<dbReference type="Gene3D" id="3.30.710.10">
    <property type="entry name" value="Potassium Channel Kv1.1, Chain A"/>
    <property type="match status" value="1"/>
</dbReference>
<evidence type="ECO:0000259" key="4">
    <source>
        <dbReference type="PROSITE" id="PS50097"/>
    </source>
</evidence>
<dbReference type="SMART" id="SM00225">
    <property type="entry name" value="BTB"/>
    <property type="match status" value="1"/>
</dbReference>
<name>A0A6J8D2J3_MYTCO</name>
<dbReference type="PROSITE" id="PS50097">
    <property type="entry name" value="BTB"/>
    <property type="match status" value="1"/>
</dbReference>
<dbReference type="EMBL" id="CACVKT020006484">
    <property type="protein sequence ID" value="CAC5401867.1"/>
    <property type="molecule type" value="Genomic_DNA"/>
</dbReference>
<proteinExistence type="predicted"/>
<keyword evidence="1" id="KW-0880">Kelch repeat</keyword>
<dbReference type="Pfam" id="PF00651">
    <property type="entry name" value="BTB"/>
    <property type="match status" value="1"/>
</dbReference>
<feature type="domain" description="BTB" evidence="4">
    <location>
        <begin position="34"/>
        <end position="105"/>
    </location>
</feature>
<reference evidence="5 6" key="1">
    <citation type="submission" date="2020-06" db="EMBL/GenBank/DDBJ databases">
        <authorList>
            <person name="Li R."/>
            <person name="Bekaert M."/>
        </authorList>
    </citation>
    <scope>NUCLEOTIDE SEQUENCE [LARGE SCALE GENOMIC DNA]</scope>
    <source>
        <strain evidence="6">wild</strain>
    </source>
</reference>
<protein>
    <submittedName>
        <fullName evidence="5">KLHL12</fullName>
    </submittedName>
</protein>
<sequence length="684" mass="79320">MSRYMKAEKKQFSKNVHDFIIRPLLRQRQTGELCDITLIINGKKFSAHRSILGLWSPYFLSMFTCQMREKSLEEIDLTESLVLDDDDVFGLVLDYMYTGSLTICIENVEAVLKISDFLLLDDVKDYCRQFYIDLGNLDLSNCLRVRFLTETHNLLDVCNACQKMIESRFHDYLIFHHDIIELPPQYFFQLLEDPRNVIHSNYSDLKKLIQKWVDFDRASRIDFHEDLSACIKLWVCDSIDTPSTMLSFGCMDFYKSEISMQSSLTDVNRKARGYVLLSQVRDNVMHGSFGMQEDPKPVLYSVVCNQGMKYIKMLVYSIFDRKWYSFPIPGEKLSHLIPTRQTVCSLVSYRSCLYMYLCSSFPYPTDMLKINILMIDMLKGAPVLYSFRTTDFYNPSYRTTLTNYRSVPPAIVACNHHLYIVGNREGTGNIFMCNTTNQQYKCFQIPGARFISLARAVVKNDRFIFLWFRHRTGPSEEFCIKKSIGFVMFDSKNRIFNSWEISPPEISYDDFSSPFTLCVRDETVLIYLPGKPALVLDEVRYKWITSLRKVPSLELTKYADAYGFDLHVATNNGIFVLENDAPFTTSMYEINETFPHPIVHIPPPIDNLSLVAAGCLSSQDLNGLELFDKYDECYANALHVTMKLSEPETEDSGTSPSDRDSENDFEYDEDIYDYDYDLTGEYGF</sequence>
<keyword evidence="6" id="KW-1185">Reference proteome</keyword>
<dbReference type="PANTHER" id="PTHR24412:SF489">
    <property type="entry name" value="RING FINGER DOMAIN AND KELCH REPEAT-CONTAINING PROTEIN DDB_G0271372"/>
    <property type="match status" value="1"/>
</dbReference>
<organism evidence="5 6">
    <name type="scientific">Mytilus coruscus</name>
    <name type="common">Sea mussel</name>
    <dbReference type="NCBI Taxonomy" id="42192"/>
    <lineage>
        <taxon>Eukaryota</taxon>
        <taxon>Metazoa</taxon>
        <taxon>Spiralia</taxon>
        <taxon>Lophotrochozoa</taxon>
        <taxon>Mollusca</taxon>
        <taxon>Bivalvia</taxon>
        <taxon>Autobranchia</taxon>
        <taxon>Pteriomorphia</taxon>
        <taxon>Mytilida</taxon>
        <taxon>Mytiloidea</taxon>
        <taxon>Mytilidae</taxon>
        <taxon>Mytilinae</taxon>
        <taxon>Mytilus</taxon>
    </lineage>
</organism>